<dbReference type="PANTHER" id="PTHR13190:SF1">
    <property type="entry name" value="AUTOPHAGY-RELATED 2, ISOFORM A"/>
    <property type="match status" value="1"/>
</dbReference>
<evidence type="ECO:0000256" key="13">
    <source>
        <dbReference type="SAM" id="Coils"/>
    </source>
</evidence>
<dbReference type="InterPro" id="IPR007174">
    <property type="entry name" value="Las1"/>
</dbReference>
<comment type="subcellular location">
    <subcellularLocation>
        <location evidence="1">Endoplasmic reticulum membrane</location>
        <topology evidence="1">Peripheral membrane protein</topology>
    </subcellularLocation>
    <subcellularLocation>
        <location evidence="2">Preautophagosomal structure membrane</location>
        <topology evidence="2">Peripheral membrane protein</topology>
    </subcellularLocation>
</comment>
<sequence>MSTKGRVITPYRDNLELIRLRECFYGATSVSVKRSALNLVKVLQTRGKLPHAIDATAALVNLELMGEMDHEPLRHAYCSTMTRLVNGLLDPFQQASVALPLSRLAKEIGLSYSFVEIRHMATHEGLPSLDRLRQIALEAKSWLYENYWAMIEQNQAVCERGDYHSPASTSIENISTDLKTYKRLRKQDVDVTPSQCEDREISSKYQTIFKSLRLGLRIPEFQSKLAKELIFNFLIYTDIRGREESRRAKFKTLVKIYGPLLQELGVDFQAKLLCFLIQYSSDYSSYRFSESEQSQAISWVRYLLREILEKSTEKDQIMSDNIKTSIDTHLSLLENSSFLMKEIRAALQGIDTSGVASTSSQNKFALPPTLDEILSSNKKQRLSDSPTPQPVPMSANVQTNFKISILYAMSPQWMPQNLQKRLLLYILQQLSLFSEIDLPNLEEVSLSNIQLKDVSLDPEKVGKLPGCTFRFGELKQVEVKGGVVGGVNLNITGVDLVLATNIDDFDGDIKNMSMSLAQSTANLANTVIFEGDLPESSASALQSESDSDSDPESSSNSSSIPSHQSATSQRRPSALGGVMSRALEIALSRIQVTISDVNIKIITESVDLLVSIESISFSTTNKQHSLKIKAIRVSTLDPNTEPGHGVQKSTDRPRSESESEDQFERSSEDDSADDSLMSSTVFTHEEASSVYMSATAHSFSKPNESSFHEGDPSVHLLFVDFMDVSFDGLSPLTKLQVKVDTVRSAAVPIAPTISLIAACTAKICRSKLHQLRKQHVSSRRSALSGNQPAVRSSLHEDKESSSNEFSNSIEEAGPVFDRLQIGSFYLSLTSAINDKGDFASTSDDITFAATNINVKQKDETLTFGGVEKLRILRIIKGEESELFNFDSVNTVDQSTSTPSGLDFEPSSRALPTRADVRFEYFKAAERPNNPEITVLLSKRASIRLHCDSLSYLLNFFDAVQKVRENITALLSELRRLNVTKFSVESMIPKPNQSDGRSEIIFQTSSIDVEFCLSDSSSLICKVFPISFNTTVDNLRIQRVTVESHINGSVDRLFTIPDVRFETQPVTITKFDTSASSPFFRKDKVTSSMNIYIEEIVGSIAADKLKNLGDKVRTFVSGIQSRSSKVNAMTSSSINGYRSTKDPKSVNVSTLGQSAYVGERFGRVKQKSSFKEVDAKPSVSFSIHISSITLTLVCLFPRFGDLVFQSTKVQFTKWGDISSGIAKQTEIFRINEHAKIKEMLFQCLPSTSPTLIMHHDSNDKGTTIDITVRKFLIDYHTHWMQLFERTSQGHTAEELAQATSPSSATIQKKRFDLRFSFDDFVLGLHPGRLPSQIGIAIEKGSSDFTFAKEQFYVKSSFRNSSLFLIDDWRNLRNPTQHSQEVSMTHYMSQRGFLQCGYINSSHVGITVNTDIKSVKARNDSLGIRGELPLLDIKLNSDEHIVEVCADSFQTLIQSFNDLKVPLTFKNHEKYRFHVDKGFQWPTDLRDQINEVQKNMSISTGDLCTPPPMPQRPTKDAESYYYDTSSTHSRTEDSTGCEDGISSRLSDITIVDEHFRDQDRKTDAAILPMSIAVNLTKARLYFYDGYDWKSTRKSLRQAVKNMEKKAMEIRSKKAERKKSSRDSTKATRCDSTKRFSDEIDNIQEEYEDEDGKEISETLFQSIYLGMPEDSKMSSLVSNINSEMQAVNKERAMDEALNPNINVDVEKHYKDLRLKRSGSHKVSLDVQNVEVYVKNFTNRDPRVDATAEGIDKELVNQVEVRLDSFTMYDNVSSSTWNKFLTYMSVLGEREVGTYMLQFSILNVRPEPTMPYTEVLMNVKLLPLRLFVDQDTLMFLGRFFQFRDNRFNLPVDEPIFVQKLEISPIRLKFDYKPKAMNYSGFRAGQGAELANLFILDSADLRLAKTVAYGILGFPKLGLVLKDIYVPYIQKYQIAGLLSGLAPVKSLINIGEGFKNLVTIPMKEYKRNGQLMKSFQKGTKSFTKTTAYELLKLGVKVVSGTQTILESSEQYVGGEGHRARQKSKPNEQKKPSRRLSNEFSTLKQENQKQDLLQASQLMKKNVPLGEDSQSDEKLYSVMSMDDVLEEDDVDSDDMEPSVLILDTNEEDSSCSDEDKELDQEEVELAQKMVSLYSNQPVNTKEGLKYAYKSLGKNLKSTKKTIAGLSEELRRAENLQEQLSSVARTSPMIVIRPMIGTTEAIMKTLMGLSNEIDPTYIVENREKYGSDEK</sequence>
<dbReference type="GO" id="GO:0090730">
    <property type="term" value="C:Las1 complex"/>
    <property type="evidence" value="ECO:0007669"/>
    <property type="project" value="InterPro"/>
</dbReference>
<evidence type="ECO:0000256" key="12">
    <source>
        <dbReference type="ARBA" id="ARBA00024631"/>
    </source>
</evidence>
<evidence type="ECO:0000256" key="3">
    <source>
        <dbReference type="ARBA" id="ARBA00009714"/>
    </source>
</evidence>
<evidence type="ECO:0000256" key="8">
    <source>
        <dbReference type="ARBA" id="ARBA00023055"/>
    </source>
</evidence>
<accession>A0A8F2VYR7</accession>
<keyword evidence="6" id="KW-0256">Endoplasmic reticulum</keyword>
<dbReference type="GO" id="GO:0034727">
    <property type="term" value="P:piecemeal microautophagy of the nucleus"/>
    <property type="evidence" value="ECO:0007669"/>
    <property type="project" value="TreeGrafter"/>
</dbReference>
<dbReference type="GO" id="GO:0061723">
    <property type="term" value="P:glycophagy"/>
    <property type="evidence" value="ECO:0007669"/>
    <property type="project" value="TreeGrafter"/>
</dbReference>
<feature type="region of interest" description="Disordered" evidence="14">
    <location>
        <begin position="635"/>
        <end position="676"/>
    </location>
</feature>
<comment type="catalytic activity">
    <reaction evidence="11">
        <text>a 1,2-diacyl-sn-glycero-3-phosphoethanolamine(in) = a 1,2-diacyl-sn-glycero-3-phosphoethanolamine(out)</text>
        <dbReference type="Rhea" id="RHEA:38895"/>
        <dbReference type="ChEBI" id="CHEBI:64612"/>
    </reaction>
</comment>
<keyword evidence="7" id="KW-0072">Autophagy</keyword>
<feature type="region of interest" description="Disordered" evidence="14">
    <location>
        <begin position="538"/>
        <end position="575"/>
    </location>
</feature>
<evidence type="ECO:0000256" key="5">
    <source>
        <dbReference type="ARBA" id="ARBA00022448"/>
    </source>
</evidence>
<gene>
    <name evidence="15" type="ORF">CA7LBN_000982</name>
</gene>
<comment type="catalytic activity">
    <reaction evidence="10">
        <text>a 1,2-diacyl-sn-glycero-3-phospho-L-serine(in) = a 1,2-diacyl-sn-glycero-3-phospho-L-serine(out)</text>
        <dbReference type="Rhea" id="RHEA:38663"/>
        <dbReference type="ChEBI" id="CHEBI:57262"/>
    </reaction>
</comment>
<evidence type="ECO:0000313" key="15">
    <source>
        <dbReference type="EMBL" id="QWW22236.1"/>
    </source>
</evidence>
<proteinExistence type="inferred from homology"/>
<dbReference type="GO" id="GO:0005789">
    <property type="term" value="C:endoplasmic reticulum membrane"/>
    <property type="evidence" value="ECO:0007669"/>
    <property type="project" value="UniProtKB-SubCell"/>
</dbReference>
<evidence type="ECO:0000256" key="11">
    <source>
        <dbReference type="ARBA" id="ARBA00024615"/>
    </source>
</evidence>
<feature type="region of interest" description="Disordered" evidence="14">
    <location>
        <begin position="775"/>
        <end position="806"/>
    </location>
</feature>
<feature type="coiled-coil region" evidence="13">
    <location>
        <begin position="2149"/>
        <end position="2179"/>
    </location>
</feature>
<keyword evidence="8" id="KW-0445">Lipid transport</keyword>
<dbReference type="EMBL" id="CP076749">
    <property type="protein sequence ID" value="QWW22236.1"/>
    <property type="molecule type" value="Genomic_DNA"/>
</dbReference>
<feature type="region of interest" description="Disordered" evidence="14">
    <location>
        <begin position="2004"/>
        <end position="2030"/>
    </location>
</feature>
<evidence type="ECO:0000256" key="1">
    <source>
        <dbReference type="ARBA" id="ARBA00004406"/>
    </source>
</evidence>
<evidence type="ECO:0000256" key="7">
    <source>
        <dbReference type="ARBA" id="ARBA00023006"/>
    </source>
</evidence>
<reference evidence="15" key="1">
    <citation type="submission" date="2021-06" db="EMBL/GenBank/DDBJ databases">
        <title>Candida auris outbreak in lebanese hospital.</title>
        <authorList>
            <person name="Finianos M."/>
        </authorList>
    </citation>
    <scope>NUCLEOTIDE SEQUENCE</scope>
    <source>
        <strain evidence="15">CA7LBN</strain>
    </source>
</reference>
<comment type="catalytic activity">
    <reaction evidence="12">
        <text>a 1,2-diacyl-sn-glycero-3-phosphocholine(in) = a 1,2-diacyl-sn-glycero-3-phosphocholine(out)</text>
        <dbReference type="Rhea" id="RHEA:38571"/>
        <dbReference type="ChEBI" id="CHEBI:57643"/>
    </reaction>
</comment>
<dbReference type="GO" id="GO:0006364">
    <property type="term" value="P:rRNA processing"/>
    <property type="evidence" value="ECO:0007669"/>
    <property type="project" value="InterPro"/>
</dbReference>
<evidence type="ECO:0000256" key="2">
    <source>
        <dbReference type="ARBA" id="ARBA00004623"/>
    </source>
</evidence>
<dbReference type="Pfam" id="PF04031">
    <property type="entry name" value="Las1"/>
    <property type="match status" value="1"/>
</dbReference>
<evidence type="ECO:0000256" key="14">
    <source>
        <dbReference type="SAM" id="MobiDB-lite"/>
    </source>
</evidence>
<name>A0A8F2VYR7_CANAR</name>
<dbReference type="InterPro" id="IPR026849">
    <property type="entry name" value="ATG2"/>
</dbReference>
<dbReference type="GO" id="GO:0034045">
    <property type="term" value="C:phagophore assembly site membrane"/>
    <property type="evidence" value="ECO:0007669"/>
    <property type="project" value="UniProtKB-SubCell"/>
</dbReference>
<keyword evidence="9" id="KW-0472">Membrane</keyword>
<evidence type="ECO:0000256" key="4">
    <source>
        <dbReference type="ARBA" id="ARBA00018070"/>
    </source>
</evidence>
<feature type="compositionally biased region" description="Polar residues" evidence="14">
    <location>
        <begin position="779"/>
        <end position="790"/>
    </location>
</feature>
<dbReference type="Proteomes" id="UP000825438">
    <property type="component" value="Chromosome I"/>
</dbReference>
<dbReference type="GO" id="GO:0000045">
    <property type="term" value="P:autophagosome assembly"/>
    <property type="evidence" value="ECO:0007669"/>
    <property type="project" value="TreeGrafter"/>
</dbReference>
<dbReference type="Pfam" id="PF13329">
    <property type="entry name" value="ATG2_CAD"/>
    <property type="match status" value="1"/>
</dbReference>
<feature type="compositionally biased region" description="Low complexity" evidence="14">
    <location>
        <begin position="552"/>
        <end position="562"/>
    </location>
</feature>
<feature type="compositionally biased region" description="Basic and acidic residues" evidence="14">
    <location>
        <begin position="1618"/>
        <end position="1629"/>
    </location>
</feature>
<feature type="region of interest" description="Disordered" evidence="14">
    <location>
        <begin position="1606"/>
        <end position="1629"/>
    </location>
</feature>
<feature type="compositionally biased region" description="Basic and acidic residues" evidence="14">
    <location>
        <begin position="649"/>
        <end position="668"/>
    </location>
</feature>
<dbReference type="PANTHER" id="PTHR13190">
    <property type="entry name" value="AUTOPHAGY-RELATED 2, ISOFORM A"/>
    <property type="match status" value="1"/>
</dbReference>
<keyword evidence="13" id="KW-0175">Coiled coil</keyword>
<organism evidence="15">
    <name type="scientific">Candidozyma auris</name>
    <name type="common">Yeast</name>
    <name type="synonym">Candida auris</name>
    <dbReference type="NCBI Taxonomy" id="498019"/>
    <lineage>
        <taxon>Eukaryota</taxon>
        <taxon>Fungi</taxon>
        <taxon>Dikarya</taxon>
        <taxon>Ascomycota</taxon>
        <taxon>Saccharomycotina</taxon>
        <taxon>Pichiomycetes</taxon>
        <taxon>Metschnikowiaceae</taxon>
        <taxon>Candidozyma</taxon>
    </lineage>
</organism>
<dbReference type="GO" id="GO:0043495">
    <property type="term" value="F:protein-membrane adaptor activity"/>
    <property type="evidence" value="ECO:0007669"/>
    <property type="project" value="TreeGrafter"/>
</dbReference>
<evidence type="ECO:0000256" key="10">
    <source>
        <dbReference type="ARBA" id="ARBA00024479"/>
    </source>
</evidence>
<dbReference type="GO" id="GO:0061908">
    <property type="term" value="C:phagophore"/>
    <property type="evidence" value="ECO:0007669"/>
    <property type="project" value="TreeGrafter"/>
</dbReference>
<evidence type="ECO:0000256" key="6">
    <source>
        <dbReference type="ARBA" id="ARBA00022824"/>
    </source>
</evidence>
<dbReference type="GO" id="GO:0006869">
    <property type="term" value="P:lipid transport"/>
    <property type="evidence" value="ECO:0007669"/>
    <property type="project" value="UniProtKB-KW"/>
</dbReference>
<protein>
    <recommendedName>
        <fullName evidence="4">Autophagy-related protein 2</fullName>
    </recommendedName>
</protein>
<dbReference type="GO" id="GO:0000422">
    <property type="term" value="P:autophagy of mitochondrion"/>
    <property type="evidence" value="ECO:0007669"/>
    <property type="project" value="TreeGrafter"/>
</dbReference>
<comment type="similarity">
    <text evidence="3">Belongs to the ATG2 family.</text>
</comment>
<dbReference type="GO" id="GO:0061709">
    <property type="term" value="P:reticulophagy"/>
    <property type="evidence" value="ECO:0007669"/>
    <property type="project" value="TreeGrafter"/>
</dbReference>
<dbReference type="GO" id="GO:0032266">
    <property type="term" value="F:phosphatidylinositol-3-phosphate binding"/>
    <property type="evidence" value="ECO:0007669"/>
    <property type="project" value="TreeGrafter"/>
</dbReference>
<evidence type="ECO:0000256" key="9">
    <source>
        <dbReference type="ARBA" id="ARBA00023136"/>
    </source>
</evidence>
<dbReference type="GO" id="GO:0004519">
    <property type="term" value="F:endonuclease activity"/>
    <property type="evidence" value="ECO:0007669"/>
    <property type="project" value="InterPro"/>
</dbReference>
<keyword evidence="5" id="KW-0813">Transport</keyword>
<feature type="region of interest" description="Disordered" evidence="14">
    <location>
        <begin position="1495"/>
        <end position="1516"/>
    </location>
</feature>